<proteinExistence type="predicted"/>
<dbReference type="Proteomes" id="UP000054477">
    <property type="component" value="Unassembled WGS sequence"/>
</dbReference>
<dbReference type="EMBL" id="KN838592">
    <property type="protein sequence ID" value="KIK02443.1"/>
    <property type="molecule type" value="Genomic_DNA"/>
</dbReference>
<sequence length="96" mass="11244">MRMKWAAARDQERYSKFSAASCCTVVHTFCTCIPIGSCRHYLEQLEWRTWRPTSCIHNSNMPRGREPNFHNFQQVALNCRHQNGCHHNDPSENHGI</sequence>
<gene>
    <name evidence="1" type="ORF">K443DRAFT_517084</name>
</gene>
<accession>A0A0C9Y2Y1</accession>
<dbReference type="AlphaFoldDB" id="A0A0C9Y2Y1"/>
<reference evidence="1 2" key="1">
    <citation type="submission" date="2014-04" db="EMBL/GenBank/DDBJ databases">
        <authorList>
            <consortium name="DOE Joint Genome Institute"/>
            <person name="Kuo A."/>
            <person name="Kohler A."/>
            <person name="Nagy L.G."/>
            <person name="Floudas D."/>
            <person name="Copeland A."/>
            <person name="Barry K.W."/>
            <person name="Cichocki N."/>
            <person name="Veneault-Fourrey C."/>
            <person name="LaButti K."/>
            <person name="Lindquist E.A."/>
            <person name="Lipzen A."/>
            <person name="Lundell T."/>
            <person name="Morin E."/>
            <person name="Murat C."/>
            <person name="Sun H."/>
            <person name="Tunlid A."/>
            <person name="Henrissat B."/>
            <person name="Grigoriev I.V."/>
            <person name="Hibbett D.S."/>
            <person name="Martin F."/>
            <person name="Nordberg H.P."/>
            <person name="Cantor M.N."/>
            <person name="Hua S.X."/>
        </authorList>
    </citation>
    <scope>NUCLEOTIDE SEQUENCE [LARGE SCALE GENOMIC DNA]</scope>
    <source>
        <strain evidence="1 2">LaAM-08-1</strain>
    </source>
</reference>
<reference evidence="2" key="2">
    <citation type="submission" date="2015-01" db="EMBL/GenBank/DDBJ databases">
        <title>Evolutionary Origins and Diversification of the Mycorrhizal Mutualists.</title>
        <authorList>
            <consortium name="DOE Joint Genome Institute"/>
            <consortium name="Mycorrhizal Genomics Consortium"/>
            <person name="Kohler A."/>
            <person name="Kuo A."/>
            <person name="Nagy L.G."/>
            <person name="Floudas D."/>
            <person name="Copeland A."/>
            <person name="Barry K.W."/>
            <person name="Cichocki N."/>
            <person name="Veneault-Fourrey C."/>
            <person name="LaButti K."/>
            <person name="Lindquist E.A."/>
            <person name="Lipzen A."/>
            <person name="Lundell T."/>
            <person name="Morin E."/>
            <person name="Murat C."/>
            <person name="Riley R."/>
            <person name="Ohm R."/>
            <person name="Sun H."/>
            <person name="Tunlid A."/>
            <person name="Henrissat B."/>
            <person name="Grigoriev I.V."/>
            <person name="Hibbett D.S."/>
            <person name="Martin F."/>
        </authorList>
    </citation>
    <scope>NUCLEOTIDE SEQUENCE [LARGE SCALE GENOMIC DNA]</scope>
    <source>
        <strain evidence="2">LaAM-08-1</strain>
    </source>
</reference>
<dbReference type="HOGENOM" id="CLU_2360063_0_0_1"/>
<evidence type="ECO:0000313" key="2">
    <source>
        <dbReference type="Proteomes" id="UP000054477"/>
    </source>
</evidence>
<protein>
    <submittedName>
        <fullName evidence="1">Uncharacterized protein</fullName>
    </submittedName>
</protein>
<evidence type="ECO:0000313" key="1">
    <source>
        <dbReference type="EMBL" id="KIK02443.1"/>
    </source>
</evidence>
<keyword evidence="2" id="KW-1185">Reference proteome</keyword>
<name>A0A0C9Y2Y1_9AGAR</name>
<organism evidence="1 2">
    <name type="scientific">Laccaria amethystina LaAM-08-1</name>
    <dbReference type="NCBI Taxonomy" id="1095629"/>
    <lineage>
        <taxon>Eukaryota</taxon>
        <taxon>Fungi</taxon>
        <taxon>Dikarya</taxon>
        <taxon>Basidiomycota</taxon>
        <taxon>Agaricomycotina</taxon>
        <taxon>Agaricomycetes</taxon>
        <taxon>Agaricomycetidae</taxon>
        <taxon>Agaricales</taxon>
        <taxon>Agaricineae</taxon>
        <taxon>Hydnangiaceae</taxon>
        <taxon>Laccaria</taxon>
    </lineage>
</organism>